<organism evidence="10 11">
    <name type="scientific">Agaricus bisporus var. burnettii</name>
    <dbReference type="NCBI Taxonomy" id="192524"/>
    <lineage>
        <taxon>Eukaryota</taxon>
        <taxon>Fungi</taxon>
        <taxon>Dikarya</taxon>
        <taxon>Basidiomycota</taxon>
        <taxon>Agaricomycotina</taxon>
        <taxon>Agaricomycetes</taxon>
        <taxon>Agaricomycetidae</taxon>
        <taxon>Agaricales</taxon>
        <taxon>Agaricineae</taxon>
        <taxon>Agaricaceae</taxon>
        <taxon>Agaricus</taxon>
    </lineage>
</organism>
<feature type="region of interest" description="Disordered" evidence="7">
    <location>
        <begin position="522"/>
        <end position="545"/>
    </location>
</feature>
<keyword evidence="2" id="KW-0677">Repeat</keyword>
<evidence type="ECO:0000259" key="8">
    <source>
        <dbReference type="PROSITE" id="PS50142"/>
    </source>
</evidence>
<dbReference type="PROSITE" id="PS50821">
    <property type="entry name" value="PAZ"/>
    <property type="match status" value="1"/>
</dbReference>
<dbReference type="Gene3D" id="2.170.260.10">
    <property type="entry name" value="paz domain"/>
    <property type="match status" value="1"/>
</dbReference>
<dbReference type="Pfam" id="PF00636">
    <property type="entry name" value="Ribonuclease_3"/>
    <property type="match status" value="2"/>
</dbReference>
<feature type="region of interest" description="Disordered" evidence="7">
    <location>
        <begin position="1079"/>
        <end position="1116"/>
    </location>
</feature>
<dbReference type="GO" id="GO:0005524">
    <property type="term" value="F:ATP binding"/>
    <property type="evidence" value="ECO:0007669"/>
    <property type="project" value="UniProtKB-KW"/>
</dbReference>
<feature type="domain" description="RNase III" evidence="8">
    <location>
        <begin position="967"/>
        <end position="1138"/>
    </location>
</feature>
<protein>
    <recommendedName>
        <fullName evidence="12">Dicer-like protein 1</fullName>
    </recommendedName>
</protein>
<dbReference type="InterPro" id="IPR000999">
    <property type="entry name" value="RNase_III_dom"/>
</dbReference>
<dbReference type="SUPFAM" id="SSF69065">
    <property type="entry name" value="RNase III domain-like"/>
    <property type="match status" value="2"/>
</dbReference>
<keyword evidence="3" id="KW-0547">Nucleotide-binding</keyword>
<dbReference type="SMART" id="SM00535">
    <property type="entry name" value="RIBOc"/>
    <property type="match status" value="2"/>
</dbReference>
<dbReference type="InterPro" id="IPR027417">
    <property type="entry name" value="P-loop_NTPase"/>
</dbReference>
<reference evidence="10 11" key="1">
    <citation type="journal article" name="Sci. Rep.">
        <title>Telomere-to-telomere assembled and centromere annotated genomes of the two main subspecies of the button mushroom Agaricus bisporus reveal especially polymorphic chromosome ends.</title>
        <authorList>
            <person name="Sonnenberg A.S.M."/>
            <person name="Sedaghat-Telgerd N."/>
            <person name="Lavrijssen B."/>
            <person name="Ohm R.A."/>
            <person name="Hendrickx P.M."/>
            <person name="Scholtmeijer K."/>
            <person name="Baars J.J.P."/>
            <person name="van Peer A."/>
        </authorList>
    </citation>
    <scope>NUCLEOTIDE SEQUENCE [LARGE SCALE GENOMIC DNA]</scope>
    <source>
        <strain evidence="10 11">H119_p4</strain>
    </source>
</reference>
<feature type="domain" description="RNase III" evidence="8">
    <location>
        <begin position="1182"/>
        <end position="1334"/>
    </location>
</feature>
<dbReference type="PANTHER" id="PTHR14950:SF37">
    <property type="entry name" value="ENDORIBONUCLEASE DICER"/>
    <property type="match status" value="1"/>
</dbReference>
<dbReference type="Gene3D" id="1.10.1520.10">
    <property type="entry name" value="Ribonuclease III domain"/>
    <property type="match status" value="2"/>
</dbReference>
<evidence type="ECO:0000256" key="2">
    <source>
        <dbReference type="ARBA" id="ARBA00022737"/>
    </source>
</evidence>
<dbReference type="Gene3D" id="1.20.1320.30">
    <property type="match status" value="1"/>
</dbReference>
<comment type="cofactor">
    <cofactor evidence="1">
        <name>Mg(2+)</name>
        <dbReference type="ChEBI" id="CHEBI:18420"/>
    </cofactor>
</comment>
<keyword evidence="5" id="KW-0347">Helicase</keyword>
<evidence type="ECO:0000256" key="6">
    <source>
        <dbReference type="ARBA" id="ARBA00022840"/>
    </source>
</evidence>
<dbReference type="PROSITE" id="PS00517">
    <property type="entry name" value="RNASE_3_1"/>
    <property type="match status" value="1"/>
</dbReference>
<dbReference type="GO" id="GO:0004386">
    <property type="term" value="F:helicase activity"/>
    <property type="evidence" value="ECO:0007669"/>
    <property type="project" value="UniProtKB-KW"/>
</dbReference>
<evidence type="ECO:0000256" key="4">
    <source>
        <dbReference type="ARBA" id="ARBA00022801"/>
    </source>
</evidence>
<dbReference type="EMBL" id="JABXXO010000006">
    <property type="protein sequence ID" value="KAF7776231.1"/>
    <property type="molecule type" value="Genomic_DNA"/>
</dbReference>
<dbReference type="InterPro" id="IPR036389">
    <property type="entry name" value="RNase_III_sf"/>
</dbReference>
<dbReference type="PANTHER" id="PTHR14950">
    <property type="entry name" value="DICER-RELATED"/>
    <property type="match status" value="1"/>
</dbReference>
<dbReference type="InterPro" id="IPR003100">
    <property type="entry name" value="PAZ_dom"/>
</dbReference>
<dbReference type="PROSITE" id="PS50142">
    <property type="entry name" value="RNASE_3_2"/>
    <property type="match status" value="2"/>
</dbReference>
<dbReference type="GO" id="GO:0004525">
    <property type="term" value="F:ribonuclease III activity"/>
    <property type="evidence" value="ECO:0007669"/>
    <property type="project" value="InterPro"/>
</dbReference>
<dbReference type="GO" id="GO:0003723">
    <property type="term" value="F:RNA binding"/>
    <property type="evidence" value="ECO:0007669"/>
    <property type="project" value="InterPro"/>
</dbReference>
<evidence type="ECO:0008006" key="12">
    <source>
        <dbReference type="Google" id="ProtNLM"/>
    </source>
</evidence>
<evidence type="ECO:0000256" key="1">
    <source>
        <dbReference type="ARBA" id="ARBA00001946"/>
    </source>
</evidence>
<evidence type="ECO:0000256" key="5">
    <source>
        <dbReference type="ARBA" id="ARBA00022806"/>
    </source>
</evidence>
<keyword evidence="6" id="KW-0067">ATP-binding</keyword>
<evidence type="ECO:0000256" key="7">
    <source>
        <dbReference type="SAM" id="MobiDB-lite"/>
    </source>
</evidence>
<accession>A0A8H7F3P1</accession>
<feature type="compositionally biased region" description="Low complexity" evidence="7">
    <location>
        <begin position="1"/>
        <end position="13"/>
    </location>
</feature>
<dbReference type="Pfam" id="PF03368">
    <property type="entry name" value="Dicer_dimer"/>
    <property type="match status" value="1"/>
</dbReference>
<dbReference type="Gene3D" id="3.40.50.300">
    <property type="entry name" value="P-loop containing nucleotide triphosphate hydrolases"/>
    <property type="match status" value="1"/>
</dbReference>
<sequence length="1365" mass="154075">MSSSHSGMTSHISAQYKRKRPIDSLDPEDVEPPVKMLRTDPGPEGGLQEEGMSLAEHVTPLVDVEELKTHAKHRNIIASCLPQYTGQVINDIACWSFEESNICGSMIAIVANDNAHLETYVGAQRLLPTTQVSTAADLGHELAHSSLNGKIERYLLLSSPEEFLRLSLHEIQTITKNCALILYNTTIPGMKNHQVFLQKIVDICSCLEPPAVKPRFLVLLQSMHLDDIQDPDIRRLKSTFNAKLLRVAEFECGPLVFGDLPTELEVAYTSTHVQETSLCQRVREFNTTLSLDRHFRNANLVLYQLGPCAADLVWSNAFASPDWADDGLHIREGTAEAQVRELVKHWSFELPNLDPTSRNMNVSHKFILLVQQLEAHQILGDNFRGIIFVQKRIVAQLLVALIHISMPRLQFLRPISLTNYRVLSDSEAFERMTQQFVSGEYNLLIATKSFEDAGLPKAPVVILFDVFESQISRAYTRRCASVQGGYLIHMLEQGNSLHHYALSHSALDPEMIRWATTLENDYFNRAPPQPPQESNDPYSSDSEDDRDLEVIQDPITGHHIRKNQSTIAFHRYAARADAQTKCEDLFKFVSQKSTYSEWRCRINLAGTPVDGVSGPAAPTKALARKEACYIACLRLQHFGLLDSAFFFRTRARKVESHDETFDCPDPHSGSIHERPHIPLTPEFWKNSILTSPSLRFLYPIVVSIPFPVSSVCEKAPICILTRAALPPIPQFQLSHDGDALTLQSQRYLPLSLDAGRLDLIHKFTIRFCRIIMNKPFEALSYKNLGYMFAPLRKAWKPPDDEEYDLSEDIDWEMVSVVSENWAVPFGDLTQLRKEAEDALIQDRAVEFTNRYEILCIREDMTPTSEVEGKGGKTLLEQCYSRRKNFEGLAHPNQPILEVMRMPAPTNYLNPPVSQLELPAKTTQYLIPECCRRLTVSASTLRMGYLLPSIIRRIDEFLLIKQLNAKNLNHCVKDDLLIMATSSPLAGNDYNYERLELLGDALLKYLSTTYVFVQNLNGTEGELHTARQRFISNRQLCDIVSGWGLPGYIQLKPFNIKSWLPPGMIIDDRQKESTVGGGVMDDGHLNMRPAQPNEDRIGASKRPKNKKRRLNKKTSSPIANKTVADVAEAIIGAAYISGGRDSALKATKALMIPFTDVEEWADFGRKASAPRLDTGHAPEPSVMHFIETITGFRFQQPSLLRLTLTQNSMEMKDHQRLEFLGDAVLDFLVVRYLYDKDEHASPGELSVMKSLMVSNSILAAICVWSGLHRFVHVRQQQKQVVWDYEKALRGREAAETSSTSKEAARVTYFWMDLDVPKVLSDVIESIIGAAYISDDFSQAGVEVIFDKMLLPFYQKFVFTKPEAASS</sequence>
<keyword evidence="4" id="KW-0378">Hydrolase</keyword>
<evidence type="ECO:0000256" key="3">
    <source>
        <dbReference type="ARBA" id="ARBA00022741"/>
    </source>
</evidence>
<name>A0A8H7F3P1_AGABI</name>
<dbReference type="CDD" id="cd00593">
    <property type="entry name" value="RIBOc"/>
    <property type="match status" value="2"/>
</dbReference>
<gene>
    <name evidence="10" type="ORF">Agabi119p4_4624</name>
</gene>
<evidence type="ECO:0000313" key="11">
    <source>
        <dbReference type="Proteomes" id="UP000629468"/>
    </source>
</evidence>
<dbReference type="GO" id="GO:0006396">
    <property type="term" value="P:RNA processing"/>
    <property type="evidence" value="ECO:0007669"/>
    <property type="project" value="InterPro"/>
</dbReference>
<feature type="region of interest" description="Disordered" evidence="7">
    <location>
        <begin position="1"/>
        <end position="47"/>
    </location>
</feature>
<evidence type="ECO:0000313" key="10">
    <source>
        <dbReference type="EMBL" id="KAF7776231.1"/>
    </source>
</evidence>
<evidence type="ECO:0000259" key="9">
    <source>
        <dbReference type="PROSITE" id="PS50821"/>
    </source>
</evidence>
<comment type="caution">
    <text evidence="10">The sequence shown here is derived from an EMBL/GenBank/DDBJ whole genome shotgun (WGS) entry which is preliminary data.</text>
</comment>
<dbReference type="InterPro" id="IPR005034">
    <property type="entry name" value="Dicer_dimerisation"/>
</dbReference>
<proteinExistence type="predicted"/>
<feature type="compositionally biased region" description="Basic residues" evidence="7">
    <location>
        <begin position="1098"/>
        <end position="1111"/>
    </location>
</feature>
<feature type="domain" description="PAZ" evidence="9">
    <location>
        <begin position="812"/>
        <end position="934"/>
    </location>
</feature>
<dbReference type="Proteomes" id="UP000629468">
    <property type="component" value="Unassembled WGS sequence"/>
</dbReference>